<dbReference type="Pfam" id="PF03706">
    <property type="entry name" value="LPG_synthase_TM"/>
    <property type="match status" value="1"/>
</dbReference>
<keyword evidence="5 6" id="KW-0472">Membrane</keyword>
<comment type="caution">
    <text evidence="7">The sequence shown here is derived from an EMBL/GenBank/DDBJ whole genome shotgun (WGS) entry which is preliminary data.</text>
</comment>
<dbReference type="RefSeq" id="WP_114488534.1">
    <property type="nucleotide sequence ID" value="NZ_CBCSHM010000082.1"/>
</dbReference>
<feature type="transmembrane region" description="Helical" evidence="6">
    <location>
        <begin position="21"/>
        <end position="39"/>
    </location>
</feature>
<evidence type="ECO:0000313" key="7">
    <source>
        <dbReference type="EMBL" id="RCV85971.1"/>
    </source>
</evidence>
<dbReference type="AlphaFoldDB" id="A0A368TMZ9"/>
<comment type="subcellular location">
    <subcellularLocation>
        <location evidence="1">Cell membrane</location>
        <topology evidence="1">Multi-pass membrane protein</topology>
    </subcellularLocation>
</comment>
<dbReference type="Proteomes" id="UP000253204">
    <property type="component" value="Unassembled WGS sequence"/>
</dbReference>
<accession>A0A368TMZ9</accession>
<feature type="transmembrane region" description="Helical" evidence="6">
    <location>
        <begin position="240"/>
        <end position="257"/>
    </location>
</feature>
<organism evidence="7 8">
    <name type="scientific">Vreelandella rituensis</name>
    <dbReference type="NCBI Taxonomy" id="2282306"/>
    <lineage>
        <taxon>Bacteria</taxon>
        <taxon>Pseudomonadati</taxon>
        <taxon>Pseudomonadota</taxon>
        <taxon>Gammaproteobacteria</taxon>
        <taxon>Oceanospirillales</taxon>
        <taxon>Halomonadaceae</taxon>
        <taxon>Vreelandella</taxon>
    </lineage>
</organism>
<dbReference type="InterPro" id="IPR022791">
    <property type="entry name" value="L-PG_synthase/AglD"/>
</dbReference>
<keyword evidence="3 6" id="KW-0812">Transmembrane</keyword>
<dbReference type="PANTHER" id="PTHR39087">
    <property type="entry name" value="UPF0104 MEMBRANE PROTEIN MJ1595"/>
    <property type="match status" value="1"/>
</dbReference>
<evidence type="ECO:0000313" key="8">
    <source>
        <dbReference type="Proteomes" id="UP000253204"/>
    </source>
</evidence>
<feature type="transmembrane region" description="Helical" evidence="6">
    <location>
        <begin position="92"/>
        <end position="112"/>
    </location>
</feature>
<proteinExistence type="predicted"/>
<gene>
    <name evidence="7" type="ORF">DU506_19470</name>
</gene>
<keyword evidence="2" id="KW-1003">Cell membrane</keyword>
<keyword evidence="8" id="KW-1185">Reference proteome</keyword>
<keyword evidence="4 6" id="KW-1133">Transmembrane helix</keyword>
<protein>
    <submittedName>
        <fullName evidence="7">UPF0104 family protein</fullName>
    </submittedName>
</protein>
<dbReference type="GO" id="GO:0005886">
    <property type="term" value="C:plasma membrane"/>
    <property type="evidence" value="ECO:0007669"/>
    <property type="project" value="UniProtKB-SubCell"/>
</dbReference>
<name>A0A368TMZ9_9GAMM</name>
<feature type="transmembrane region" description="Helical" evidence="6">
    <location>
        <begin position="285"/>
        <end position="308"/>
    </location>
</feature>
<feature type="transmembrane region" description="Helical" evidence="6">
    <location>
        <begin position="210"/>
        <end position="234"/>
    </location>
</feature>
<evidence type="ECO:0000256" key="6">
    <source>
        <dbReference type="SAM" id="Phobius"/>
    </source>
</evidence>
<feature type="transmembrane region" description="Helical" evidence="6">
    <location>
        <begin position="143"/>
        <end position="161"/>
    </location>
</feature>
<evidence type="ECO:0000256" key="1">
    <source>
        <dbReference type="ARBA" id="ARBA00004651"/>
    </source>
</evidence>
<reference evidence="7 8" key="1">
    <citation type="submission" date="2018-07" db="EMBL/GenBank/DDBJ databases">
        <title>Halomonas rutogse sp. nov., isolated from Lake TangqianCo on Tibetan Plateau.</title>
        <authorList>
            <person name="Lu H."/>
            <person name="Xing P."/>
            <person name="Wu Q."/>
        </authorList>
    </citation>
    <scope>NUCLEOTIDE SEQUENCE [LARGE SCALE GENOMIC DNA]</scope>
    <source>
        <strain evidence="7 8">TQ8S</strain>
    </source>
</reference>
<sequence>MRTPATDKTHTRKPWQYWLKRGVTLFFFILIPILLFWLLRNVDWPTVVATLRSYSPLTLLAGVSITAASFMVFSSYDLLGKAYTGHKLPAKHVLPLAFVCYAFNLNLGAWVGGVVLRYRLYSQLGLGVGTVTRILSLSLITNWLGYMLLAGTIFSLRLVPFPVNWQIGTMGLQLIGFGLLAAAFVYLAACRFSKRRQWKWRHHEIIFPSLRLALMQAVLGAVNWSLMASLIYLLLPEDVFYPNILGILLISSIAGAVTHIPAGLGVLEAVFIALLQHHVATTDVLAALIGYRAIYFLLPLTVACVVYLRLERKAKKAKTSLPNRK</sequence>
<evidence type="ECO:0000256" key="3">
    <source>
        <dbReference type="ARBA" id="ARBA00022692"/>
    </source>
</evidence>
<evidence type="ECO:0000256" key="2">
    <source>
        <dbReference type="ARBA" id="ARBA00022475"/>
    </source>
</evidence>
<feature type="transmembrane region" description="Helical" evidence="6">
    <location>
        <begin position="167"/>
        <end position="189"/>
    </location>
</feature>
<dbReference type="EMBL" id="QPIJ01000079">
    <property type="protein sequence ID" value="RCV85971.1"/>
    <property type="molecule type" value="Genomic_DNA"/>
</dbReference>
<dbReference type="OrthoDB" id="5998304at2"/>
<evidence type="ECO:0000256" key="5">
    <source>
        <dbReference type="ARBA" id="ARBA00023136"/>
    </source>
</evidence>
<feature type="transmembrane region" description="Helical" evidence="6">
    <location>
        <begin position="59"/>
        <end position="80"/>
    </location>
</feature>
<evidence type="ECO:0000256" key="4">
    <source>
        <dbReference type="ARBA" id="ARBA00022989"/>
    </source>
</evidence>
<dbReference type="PANTHER" id="PTHR39087:SF2">
    <property type="entry name" value="UPF0104 MEMBRANE PROTEIN MJ1595"/>
    <property type="match status" value="1"/>
</dbReference>